<evidence type="ECO:0000313" key="2">
    <source>
        <dbReference type="Proteomes" id="UP000234460"/>
    </source>
</evidence>
<sequence length="51" mass="6110">MIFAEVVMLGFIEMSLFRFFTQSLPRNCPMWGLLRKFNDIRTTQKFASCRM</sequence>
<reference evidence="1 2" key="1">
    <citation type="submission" date="2017-11" db="EMBL/GenBank/DDBJ databases">
        <authorList>
            <person name="Lechat P."/>
        </authorList>
    </citation>
    <scope>NUCLEOTIDE SEQUENCE [LARGE SCALE GENOMIC DNA]</scope>
    <source>
        <strain evidence="1">L495</strain>
    </source>
</reference>
<evidence type="ECO:0000313" key="1">
    <source>
        <dbReference type="EMBL" id="SOR60129.1"/>
    </source>
</evidence>
<protein>
    <submittedName>
        <fullName evidence="1">Uncharacterized protein</fullName>
    </submittedName>
</protein>
<comment type="caution">
    <text evidence="1">The sequence shown here is derived from an EMBL/GenBank/DDBJ whole genome shotgun (WGS) entry which is preliminary data.</text>
</comment>
<dbReference type="Proteomes" id="UP000234460">
    <property type="component" value="Chromosome LMANV2"/>
</dbReference>
<name>A0AAQ1NUA9_LEPIR</name>
<dbReference type="EMBL" id="OEJX01000005">
    <property type="protein sequence ID" value="SOR60129.1"/>
    <property type="molecule type" value="Genomic_DNA"/>
</dbReference>
<gene>
    <name evidence="1" type="ORF">LMANV2_130057</name>
</gene>
<dbReference type="AlphaFoldDB" id="A0AAQ1NUA9"/>
<proteinExistence type="predicted"/>
<accession>A0AAQ1NUA9</accession>
<organism evidence="1 2">
    <name type="scientific">Leptospira interrogans serovar Manilae</name>
    <dbReference type="NCBI Taxonomy" id="214675"/>
    <lineage>
        <taxon>Bacteria</taxon>
        <taxon>Pseudomonadati</taxon>
        <taxon>Spirochaetota</taxon>
        <taxon>Spirochaetia</taxon>
        <taxon>Leptospirales</taxon>
        <taxon>Leptospiraceae</taxon>
        <taxon>Leptospira</taxon>
    </lineage>
</organism>